<proteinExistence type="predicted"/>
<dbReference type="EMBL" id="HBKO01022103">
    <property type="protein sequence ID" value="CAE2225810.1"/>
    <property type="molecule type" value="Transcribed_RNA"/>
</dbReference>
<organism evidence="2">
    <name type="scientific">Prymnesium polylepis</name>
    <dbReference type="NCBI Taxonomy" id="72548"/>
    <lineage>
        <taxon>Eukaryota</taxon>
        <taxon>Haptista</taxon>
        <taxon>Haptophyta</taxon>
        <taxon>Prymnesiophyceae</taxon>
        <taxon>Prymnesiales</taxon>
        <taxon>Prymnesiaceae</taxon>
        <taxon>Prymnesium</taxon>
    </lineage>
</organism>
<dbReference type="AlphaFoldDB" id="A0A6T7ZW75"/>
<feature type="compositionally biased region" description="Basic and acidic residues" evidence="1">
    <location>
        <begin position="648"/>
        <end position="664"/>
    </location>
</feature>
<reference evidence="2" key="1">
    <citation type="submission" date="2021-01" db="EMBL/GenBank/DDBJ databases">
        <authorList>
            <person name="Corre E."/>
            <person name="Pelletier E."/>
            <person name="Niang G."/>
            <person name="Scheremetjew M."/>
            <person name="Finn R."/>
            <person name="Kale V."/>
            <person name="Holt S."/>
            <person name="Cochrane G."/>
            <person name="Meng A."/>
            <person name="Brown T."/>
            <person name="Cohen L."/>
        </authorList>
    </citation>
    <scope>NUCLEOTIDE SEQUENCE</scope>
    <source>
        <strain evidence="2">UIO037</strain>
    </source>
</reference>
<feature type="region of interest" description="Disordered" evidence="1">
    <location>
        <begin position="641"/>
        <end position="664"/>
    </location>
</feature>
<gene>
    <name evidence="2" type="ORF">CPOL0286_LOCUS10003</name>
</gene>
<protein>
    <submittedName>
        <fullName evidence="2">Uncharacterized protein</fullName>
    </submittedName>
</protein>
<name>A0A6T7ZW75_9EUKA</name>
<evidence type="ECO:0000256" key="1">
    <source>
        <dbReference type="SAM" id="MobiDB-lite"/>
    </source>
</evidence>
<sequence>MTGGVSHAFHIDQSKLADREQYEHLVPGIVDEDSDWSENGSLEEKHAMQQEYWTIVYYSLLISIARFLLTSAWKDTRSALPRGTEVTVEPHERSPITAKLMPGSYFAIVDVGSSEVGKDVMYTVRIGDGSTRQVRRELLRHRKWYCIAFLQFTNDPKHDHWSTTAFANRRQQFFQKLNDSGLQAALEFARDDRAEAKRLEDVAAADRSAAERAAAVAADPTTEAAAAIAAACRRHIRVANLPRPKVSTRKAPTEADFQQWLLELNEEEFWAWIEHSDNATHFKSKENLHYWSTRSGMDKVAFIRQVWVGFGCPGHGKGPWDGIGAMVKTKITRDVTNEQCLTPSGYIRSPLAAAQHARAIFATDEWAREHAYMEINRCVVMYLDKDQIHRPASPDDVSPVHGIMSHFSYLFFSSNTYLMRPYACWCTACACVTGRGAQYGTISNGAYLDVPGCCRTKLTRWKEDSFKITPQSGLANRNKRLAELWSHLSKELAPGKYACIQVRELWSTSEMRHYRPGHYWVFELGDSGNGSTVKKLFTLPRRSWVDFEGVRFYNGESALVVKRWLHRVEADASGLTFVEWNPQEEDLDPQSQLAAMIVNSSELRGVWELSKNQTAKSNFREVLPPVLAEVSRRLQRGAAVRSGFSSGAREDNEQGSEPRKFLMSEKLDNLNRERCTADSFKLDELVDEE</sequence>
<accession>A0A6T7ZW75</accession>
<evidence type="ECO:0000313" key="2">
    <source>
        <dbReference type="EMBL" id="CAE2225810.1"/>
    </source>
</evidence>